<name>A0AAD6T3N8_9AGAR</name>
<feature type="region of interest" description="Disordered" evidence="1">
    <location>
        <begin position="1"/>
        <end position="65"/>
    </location>
</feature>
<gene>
    <name evidence="2" type="ORF">C8F04DRAFT_1179394</name>
</gene>
<keyword evidence="3" id="KW-1185">Reference proteome</keyword>
<accession>A0AAD6T3N8</accession>
<dbReference type="Proteomes" id="UP001218188">
    <property type="component" value="Unassembled WGS sequence"/>
</dbReference>
<comment type="caution">
    <text evidence="2">The sequence shown here is derived from an EMBL/GenBank/DDBJ whole genome shotgun (WGS) entry which is preliminary data.</text>
</comment>
<reference evidence="2" key="1">
    <citation type="submission" date="2023-03" db="EMBL/GenBank/DDBJ databases">
        <title>Massive genome expansion in bonnet fungi (Mycena s.s.) driven by repeated elements and novel gene families across ecological guilds.</title>
        <authorList>
            <consortium name="Lawrence Berkeley National Laboratory"/>
            <person name="Harder C.B."/>
            <person name="Miyauchi S."/>
            <person name="Viragh M."/>
            <person name="Kuo A."/>
            <person name="Thoen E."/>
            <person name="Andreopoulos B."/>
            <person name="Lu D."/>
            <person name="Skrede I."/>
            <person name="Drula E."/>
            <person name="Henrissat B."/>
            <person name="Morin E."/>
            <person name="Kohler A."/>
            <person name="Barry K."/>
            <person name="LaButti K."/>
            <person name="Morin E."/>
            <person name="Salamov A."/>
            <person name="Lipzen A."/>
            <person name="Mereny Z."/>
            <person name="Hegedus B."/>
            <person name="Baldrian P."/>
            <person name="Stursova M."/>
            <person name="Weitz H."/>
            <person name="Taylor A."/>
            <person name="Grigoriev I.V."/>
            <person name="Nagy L.G."/>
            <person name="Martin F."/>
            <person name="Kauserud H."/>
        </authorList>
    </citation>
    <scope>NUCLEOTIDE SEQUENCE</scope>
    <source>
        <strain evidence="2">CBHHK200</strain>
    </source>
</reference>
<dbReference type="AlphaFoldDB" id="A0AAD6T3N8"/>
<evidence type="ECO:0000313" key="2">
    <source>
        <dbReference type="EMBL" id="KAJ7038714.1"/>
    </source>
</evidence>
<sequence length="192" mass="20459">MEADGDLIGGRGGDSGAAFGERDPIIGQAAPGHDAGWGMGGDRRESRTESPDGTSALGKTGIRRSNMRDKQLTEAAKSHKWTRPVRSHRRYWRRRRGRFVVTPISRGGPEALEKGSIDLDAAVDVAVPAVTRVNPRISKVVLDLLPGGRPPANITQRVCAGHGEAEDGLGKKREWGWGGCGARAAGRPGHSE</sequence>
<evidence type="ECO:0000313" key="3">
    <source>
        <dbReference type="Proteomes" id="UP001218188"/>
    </source>
</evidence>
<dbReference type="EMBL" id="JARJCM010000030">
    <property type="protein sequence ID" value="KAJ7038714.1"/>
    <property type="molecule type" value="Genomic_DNA"/>
</dbReference>
<organism evidence="2 3">
    <name type="scientific">Mycena alexandri</name>
    <dbReference type="NCBI Taxonomy" id="1745969"/>
    <lineage>
        <taxon>Eukaryota</taxon>
        <taxon>Fungi</taxon>
        <taxon>Dikarya</taxon>
        <taxon>Basidiomycota</taxon>
        <taxon>Agaricomycotina</taxon>
        <taxon>Agaricomycetes</taxon>
        <taxon>Agaricomycetidae</taxon>
        <taxon>Agaricales</taxon>
        <taxon>Marasmiineae</taxon>
        <taxon>Mycenaceae</taxon>
        <taxon>Mycena</taxon>
    </lineage>
</organism>
<evidence type="ECO:0000256" key="1">
    <source>
        <dbReference type="SAM" id="MobiDB-lite"/>
    </source>
</evidence>
<feature type="compositionally biased region" description="Basic and acidic residues" evidence="1">
    <location>
        <begin position="41"/>
        <end position="50"/>
    </location>
</feature>
<protein>
    <submittedName>
        <fullName evidence="2">Uncharacterized protein</fullName>
    </submittedName>
</protein>
<proteinExistence type="predicted"/>